<evidence type="ECO:0000256" key="2">
    <source>
        <dbReference type="ARBA" id="ARBA00013165"/>
    </source>
</evidence>
<dbReference type="AlphaFoldDB" id="A0A5J4Z9Y1"/>
<evidence type="ECO:0000259" key="10">
    <source>
        <dbReference type="Pfam" id="PF00133"/>
    </source>
</evidence>
<dbReference type="InterPro" id="IPR001412">
    <property type="entry name" value="aa-tRNA-synth_I_CS"/>
</dbReference>
<keyword evidence="3 9" id="KW-0436">Ligase</keyword>
<name>A0A5J4Z9Y1_PORPP</name>
<dbReference type="FunFam" id="3.40.50.620:FF:000152">
    <property type="entry name" value="Isoleucine--tRNA ligase"/>
    <property type="match status" value="1"/>
</dbReference>
<dbReference type="InterPro" id="IPR033708">
    <property type="entry name" value="Anticodon_Ile_BEm"/>
</dbReference>
<dbReference type="InterPro" id="IPR009080">
    <property type="entry name" value="tRNAsynth_Ia_anticodon-bd"/>
</dbReference>
<evidence type="ECO:0000256" key="1">
    <source>
        <dbReference type="ARBA" id="ARBA00005594"/>
    </source>
</evidence>
<comment type="similarity">
    <text evidence="1 9">Belongs to the class-I aminoacyl-tRNA synthetase family.</text>
</comment>
<protein>
    <recommendedName>
        <fullName evidence="2">isoleucine--tRNA ligase</fullName>
        <ecNumber evidence="2">6.1.1.5</ecNumber>
    </recommendedName>
    <alternativeName>
        <fullName evidence="8">Isoleucyl-tRNA synthetase</fullName>
    </alternativeName>
</protein>
<evidence type="ECO:0000256" key="6">
    <source>
        <dbReference type="ARBA" id="ARBA00022917"/>
    </source>
</evidence>
<dbReference type="GO" id="GO:0000049">
    <property type="term" value="F:tRNA binding"/>
    <property type="evidence" value="ECO:0007669"/>
    <property type="project" value="InterPro"/>
</dbReference>
<dbReference type="GO" id="GO:0002161">
    <property type="term" value="F:aminoacyl-tRNA deacylase activity"/>
    <property type="evidence" value="ECO:0007669"/>
    <property type="project" value="InterPro"/>
</dbReference>
<dbReference type="CDD" id="cd07960">
    <property type="entry name" value="Anticodon_Ia_Ile_BEm"/>
    <property type="match status" value="1"/>
</dbReference>
<dbReference type="Proteomes" id="UP000324585">
    <property type="component" value="Unassembled WGS sequence"/>
</dbReference>
<keyword evidence="5 9" id="KW-0067">ATP-binding</keyword>
<reference evidence="13" key="1">
    <citation type="journal article" date="2019" name="Nat. Commun.">
        <title>Expansion of phycobilisome linker gene families in mesophilic red algae.</title>
        <authorList>
            <person name="Lee J."/>
            <person name="Kim D."/>
            <person name="Bhattacharya D."/>
            <person name="Yoon H.S."/>
        </authorList>
    </citation>
    <scope>NUCLEOTIDE SEQUENCE [LARGE SCALE GENOMIC DNA]</scope>
    <source>
        <strain evidence="13">CCMP 1328</strain>
    </source>
</reference>
<keyword evidence="6 9" id="KW-0648">Protein biosynthesis</keyword>
<dbReference type="Gene3D" id="3.40.50.620">
    <property type="entry name" value="HUPs"/>
    <property type="match status" value="2"/>
</dbReference>
<gene>
    <name evidence="12" type="ORF">FVE85_7515</name>
</gene>
<dbReference type="InterPro" id="IPR014729">
    <property type="entry name" value="Rossmann-like_a/b/a_fold"/>
</dbReference>
<evidence type="ECO:0000256" key="3">
    <source>
        <dbReference type="ARBA" id="ARBA00022598"/>
    </source>
</evidence>
<dbReference type="InterPro" id="IPR002301">
    <property type="entry name" value="Ile-tRNA-ligase"/>
</dbReference>
<dbReference type="GO" id="GO:0004822">
    <property type="term" value="F:isoleucine-tRNA ligase activity"/>
    <property type="evidence" value="ECO:0007669"/>
    <property type="project" value="UniProtKB-EC"/>
</dbReference>
<dbReference type="Pfam" id="PF00133">
    <property type="entry name" value="tRNA-synt_1"/>
    <property type="match status" value="1"/>
</dbReference>
<dbReference type="InterPro" id="IPR002300">
    <property type="entry name" value="aa-tRNA-synth_Ia"/>
</dbReference>
<feature type="domain" description="Methionyl/Valyl/Leucyl/Isoleucyl-tRNA synthetase anticodon-binding" evidence="11">
    <location>
        <begin position="791"/>
        <end position="951"/>
    </location>
</feature>
<dbReference type="GO" id="GO:0005739">
    <property type="term" value="C:mitochondrion"/>
    <property type="evidence" value="ECO:0007669"/>
    <property type="project" value="TreeGrafter"/>
</dbReference>
<dbReference type="SUPFAM" id="SSF52374">
    <property type="entry name" value="Nucleotidylyl transferase"/>
    <property type="match status" value="1"/>
</dbReference>
<evidence type="ECO:0000256" key="9">
    <source>
        <dbReference type="RuleBase" id="RU363035"/>
    </source>
</evidence>
<evidence type="ECO:0000256" key="5">
    <source>
        <dbReference type="ARBA" id="ARBA00022840"/>
    </source>
</evidence>
<evidence type="ECO:0000256" key="7">
    <source>
        <dbReference type="ARBA" id="ARBA00023146"/>
    </source>
</evidence>
<dbReference type="PANTHER" id="PTHR42765">
    <property type="entry name" value="SOLEUCYL-TRNA SYNTHETASE"/>
    <property type="match status" value="1"/>
</dbReference>
<evidence type="ECO:0000313" key="13">
    <source>
        <dbReference type="Proteomes" id="UP000324585"/>
    </source>
</evidence>
<evidence type="ECO:0000313" key="12">
    <source>
        <dbReference type="EMBL" id="KAA8499930.1"/>
    </source>
</evidence>
<feature type="domain" description="Aminoacyl-tRNA synthetase class Ia" evidence="10">
    <location>
        <begin position="110"/>
        <end position="743"/>
    </location>
</feature>
<dbReference type="GO" id="GO:0006428">
    <property type="term" value="P:isoleucyl-tRNA aminoacylation"/>
    <property type="evidence" value="ECO:0007669"/>
    <property type="project" value="InterPro"/>
</dbReference>
<dbReference type="HAMAP" id="MF_02002">
    <property type="entry name" value="Ile_tRNA_synth_type1"/>
    <property type="match status" value="1"/>
</dbReference>
<dbReference type="Gene3D" id="3.90.740.10">
    <property type="entry name" value="Valyl/Leucyl/Isoleucyl-tRNA synthetase, editing domain"/>
    <property type="match status" value="1"/>
</dbReference>
<dbReference type="InterPro" id="IPR009008">
    <property type="entry name" value="Val/Leu/Ile-tRNA-synth_edit"/>
</dbReference>
<dbReference type="Gene3D" id="1.10.10.830">
    <property type="entry name" value="Ile-tRNA synthetase CP2 domain-like"/>
    <property type="match status" value="1"/>
</dbReference>
<organism evidence="12 13">
    <name type="scientific">Porphyridium purpureum</name>
    <name type="common">Red alga</name>
    <name type="synonym">Porphyridium cruentum</name>
    <dbReference type="NCBI Taxonomy" id="35688"/>
    <lineage>
        <taxon>Eukaryota</taxon>
        <taxon>Rhodophyta</taxon>
        <taxon>Bangiophyceae</taxon>
        <taxon>Porphyridiales</taxon>
        <taxon>Porphyridiaceae</taxon>
        <taxon>Porphyridium</taxon>
    </lineage>
</organism>
<dbReference type="Pfam" id="PF08264">
    <property type="entry name" value="Anticodon_1"/>
    <property type="match status" value="1"/>
</dbReference>
<evidence type="ECO:0000256" key="8">
    <source>
        <dbReference type="ARBA" id="ARBA00032665"/>
    </source>
</evidence>
<dbReference type="SUPFAM" id="SSF47323">
    <property type="entry name" value="Anticodon-binding domain of a subclass of class I aminoacyl-tRNA synthetases"/>
    <property type="match status" value="1"/>
</dbReference>
<dbReference type="EC" id="6.1.1.5" evidence="2"/>
<evidence type="ECO:0000259" key="11">
    <source>
        <dbReference type="Pfam" id="PF08264"/>
    </source>
</evidence>
<sequence length="1072" mass="118450">MALCFVVAAGGARSTPTAVPSIEARPHMAIWSRANGLSRARARVPAAYCMSAASSGEAATAAVPEKVKEGRAATGKDKGAAEGGVYRHTVNLPETGFSQRANAVEREPQLQAFWEENQVYQKLSRNNPGDKFVLHDGPPYANGTIHMGHAMNKVLKDFINRYQLLQGRRAALVPGWDCHGLPIELKVLQSKKLKKKRLEPIELRREAAMFARETVEEQKQQFMRLGVWADWDSPYLTLQKEYEAAQIGVFGQMVKKGHIYRGKKPVYWSPSSRTALAEAELEYPEGHVSRSVYAGFQVSSGPDAQVVAQCEPLRNILQQSQNENKPLRLAIWTTTPWTLPANLAVAVNAELDYSIVADDEGASFLVIAEDLVESVSAKLGRSLRKVSVIKGKDLAGLEYQHCMMSKKTCRVVIGGDYITTESGTGLVHTAPGHGQEDYIVGQREGLEMLSPVDDAGKFTEEAGEDGEFVGLAVLREGNEACVRKIEKSGVLLLEEPYAHKYPYDWRTKKPTIFRCTEQWFASVEGFRSEALRAVQGVQWIPASGEKRIHNMIEGRSDWCISRQRVWGVPIPVFYDPQTNQSVMDDEIIDAVQKLFAARGSDAWYECEADEILPEKFRGRGLVKGSDTMDVWFDSGCSWACVAGERPELQLPADLYLEGSDQHRGWFQSSLLTSVATTGAAPYATVLTHGFLLDEKGMKMSKSIGNVVDPNDVINGGTDQKRQPPFGADVLRLWVSSVDYTGDAPIGPNILKQVADGYRKLRNTLRYLIGNLHDFVPERGDMVAYEELSQVDRYILWKTDAVCREVQAAYDTYAFYKVYQIVQRFAVADLSNFYLDTAKDRLYISAPGDRQRRRSCQTVMYWILMDLLKLLAPILSHTCEDAWLNLPEGLKSGKGVSIFMDGWLDRNAPYRGVAFDAAPTWERLLGVRDCVNRTLELARMEKVVGASLDAQIRLFSSDPELQRDLEQLGSGTAKLGSGADVDSLAALFIASDARAVSSRELVDTCAHVLEDQELSLVVGVDRASGAKCERCWCYDTAVGQGANSEDSAAGPSPGSAHPTLCPRCLVAVQSLGL</sequence>
<dbReference type="InterPro" id="IPR023585">
    <property type="entry name" value="Ile-tRNA-ligase_type1"/>
</dbReference>
<dbReference type="PRINTS" id="PR00984">
    <property type="entry name" value="TRNASYNTHILE"/>
</dbReference>
<keyword evidence="13" id="KW-1185">Reference proteome</keyword>
<dbReference type="PROSITE" id="PS00178">
    <property type="entry name" value="AA_TRNA_LIGASE_I"/>
    <property type="match status" value="1"/>
</dbReference>
<keyword evidence="4 9" id="KW-0547">Nucleotide-binding</keyword>
<proteinExistence type="inferred from homology"/>
<dbReference type="GO" id="GO:0005524">
    <property type="term" value="F:ATP binding"/>
    <property type="evidence" value="ECO:0007669"/>
    <property type="project" value="UniProtKB-KW"/>
</dbReference>
<dbReference type="InterPro" id="IPR050081">
    <property type="entry name" value="Ile-tRNA_ligase"/>
</dbReference>
<dbReference type="OMA" id="HCWRCKT"/>
<dbReference type="OrthoDB" id="10264412at2759"/>
<dbReference type="GO" id="GO:0032543">
    <property type="term" value="P:mitochondrial translation"/>
    <property type="evidence" value="ECO:0007669"/>
    <property type="project" value="TreeGrafter"/>
</dbReference>
<dbReference type="EMBL" id="VRMN01000001">
    <property type="protein sequence ID" value="KAA8499930.1"/>
    <property type="molecule type" value="Genomic_DNA"/>
</dbReference>
<accession>A0A5J4Z9Y1</accession>
<evidence type="ECO:0000256" key="4">
    <source>
        <dbReference type="ARBA" id="ARBA00022741"/>
    </source>
</evidence>
<keyword evidence="7 9" id="KW-0030">Aminoacyl-tRNA synthetase</keyword>
<dbReference type="PANTHER" id="PTHR42765:SF1">
    <property type="entry name" value="ISOLEUCINE--TRNA LIGASE, MITOCHONDRIAL"/>
    <property type="match status" value="1"/>
</dbReference>
<dbReference type="SUPFAM" id="SSF50677">
    <property type="entry name" value="ValRS/IleRS/LeuRS editing domain"/>
    <property type="match status" value="1"/>
</dbReference>
<dbReference type="Gene3D" id="1.10.730.20">
    <property type="match status" value="1"/>
</dbReference>
<dbReference type="NCBIfam" id="TIGR00392">
    <property type="entry name" value="ileS"/>
    <property type="match status" value="1"/>
</dbReference>
<dbReference type="InterPro" id="IPR013155">
    <property type="entry name" value="M/V/L/I-tRNA-synth_anticd-bd"/>
</dbReference>
<comment type="caution">
    <text evidence="12">The sequence shown here is derived from an EMBL/GenBank/DDBJ whole genome shotgun (WGS) entry which is preliminary data.</text>
</comment>